<proteinExistence type="predicted"/>
<organismHost>
    <name type="scientific">Homo sapiens</name>
    <name type="common">Human</name>
    <dbReference type="NCBI Taxonomy" id="9606"/>
</organismHost>
<evidence type="ECO:0000313" key="3">
    <source>
        <dbReference type="EMBL" id="AWW08432.1"/>
    </source>
</evidence>
<feature type="region of interest" description="Disordered" evidence="1">
    <location>
        <begin position="1"/>
        <end position="119"/>
    </location>
</feature>
<name>A0A2Z4H0T6_HHV1</name>
<feature type="compositionally biased region" description="Low complexity" evidence="1">
    <location>
        <begin position="30"/>
        <end position="43"/>
    </location>
</feature>
<organism evidence="2">
    <name type="scientific">Human herpesvirus 1</name>
    <name type="common">HHV-1</name>
    <name type="synonym">Human herpes simplex virus 1</name>
    <dbReference type="NCBI Taxonomy" id="10298"/>
    <lineage>
        <taxon>Viruses</taxon>
        <taxon>Duplodnaviria</taxon>
        <taxon>Heunggongvirae</taxon>
        <taxon>Peploviricota</taxon>
        <taxon>Herviviricetes</taxon>
        <taxon>Herpesvirales</taxon>
        <taxon>Orthoherpesviridae</taxon>
        <taxon>Alphaherpesvirinae</taxon>
        <taxon>Simplexvirus</taxon>
        <taxon>Simplexvirus humanalpha1</taxon>
    </lineage>
</organism>
<accession>A0A2Z4H0T6</accession>
<dbReference type="EMBL" id="MG999844">
    <property type="protein sequence ID" value="AWW08432.1"/>
    <property type="molecule type" value="Genomic_DNA"/>
</dbReference>
<feature type="compositionally biased region" description="Pro residues" evidence="1">
    <location>
        <begin position="96"/>
        <end position="110"/>
    </location>
</feature>
<evidence type="ECO:0000313" key="2">
    <source>
        <dbReference type="EMBL" id="AWW08340.1"/>
    </source>
</evidence>
<sequence length="271" mass="28153">MAPLTQTQGPGSPWDPPDSYTETRPHNKHTGTGVAVLGGVVPTDSYAGPPYSHASRGVGRSRPPYLGDAVGPPTPVRLEGGRRGKKRGRDPKDGPRPPLVADPFLPPLPRPAGGAGLCEAGGGGGNSWALIDAGNPPILTHPPFFPLSPPRMSGCFPATETCRTAATRRRRPKWGGGGTPTTMTTTPPPRRTARTRNCSRRGCWGRRAWMGGRSRGGAPPARKTPAVAGAPPLERTGGATRATCAPCARMRSRPTCAATPSRACTASASRA</sequence>
<protein>
    <submittedName>
        <fullName evidence="2">Uncharacterized protein</fullName>
    </submittedName>
</protein>
<evidence type="ECO:0000256" key="1">
    <source>
        <dbReference type="SAM" id="MobiDB-lite"/>
    </source>
</evidence>
<reference evidence="2" key="1">
    <citation type="journal article" date="2018" name="MSphere">
        <title>Ultrasensitive Capture of Human Herpes Simplex Virus Genomes Directly from Clinical Samples Reveals Extraordinarily Limited Evolution in Cell Culture.</title>
        <authorList>
            <person name="Greninger A.L."/>
            <person name="Roychoudhury P."/>
            <person name="Xie H."/>
            <person name="Casto A."/>
            <person name="Cent A."/>
            <person name="Pepper G."/>
            <person name="Koelle D.M."/>
            <person name="Huang M.L."/>
            <person name="Wald A."/>
            <person name="Johnston C."/>
            <person name="Jerome K.R."/>
        </authorList>
    </citation>
    <scope>NUCLEOTIDE SEQUENCE</scope>
    <source>
        <strain evidence="2">2011-12714</strain>
        <strain evidence="3">2011-12717</strain>
    </source>
</reference>
<dbReference type="EMBL" id="MG999843">
    <property type="protein sequence ID" value="AWW08340.1"/>
    <property type="molecule type" value="Genomic_DNA"/>
</dbReference>
<feature type="compositionally biased region" description="Polar residues" evidence="1">
    <location>
        <begin position="1"/>
        <end position="10"/>
    </location>
</feature>
<feature type="region of interest" description="Disordered" evidence="1">
    <location>
        <begin position="162"/>
        <end position="238"/>
    </location>
</feature>